<feature type="active site" description="Proton acceptor" evidence="9 10">
    <location>
        <position position="79"/>
    </location>
</feature>
<gene>
    <name evidence="9" type="primary">ung</name>
    <name evidence="13" type="ORF">HYN46_05585</name>
</gene>
<dbReference type="HAMAP" id="MF_00148">
    <property type="entry name" value="UDG"/>
    <property type="match status" value="1"/>
</dbReference>
<evidence type="ECO:0000256" key="5">
    <source>
        <dbReference type="ARBA" id="ARBA00018429"/>
    </source>
</evidence>
<evidence type="ECO:0000256" key="3">
    <source>
        <dbReference type="ARBA" id="ARBA00008184"/>
    </source>
</evidence>
<evidence type="ECO:0000256" key="4">
    <source>
        <dbReference type="ARBA" id="ARBA00012030"/>
    </source>
</evidence>
<dbReference type="PANTHER" id="PTHR11264:SF0">
    <property type="entry name" value="URACIL-DNA GLYCOSYLASE"/>
    <property type="match status" value="1"/>
</dbReference>
<dbReference type="EMBL" id="CP031222">
    <property type="protein sequence ID" value="AXI02353.1"/>
    <property type="molecule type" value="Genomic_DNA"/>
</dbReference>
<dbReference type="PANTHER" id="PTHR11264">
    <property type="entry name" value="URACIL-DNA GLYCOSYLASE"/>
    <property type="match status" value="1"/>
</dbReference>
<dbReference type="InterPro" id="IPR036895">
    <property type="entry name" value="Uracil-DNA_glycosylase-like_sf"/>
</dbReference>
<keyword evidence="14" id="KW-1185">Reference proteome</keyword>
<feature type="domain" description="Uracil-DNA glycosylase-like" evidence="12">
    <location>
        <begin position="64"/>
        <end position="225"/>
    </location>
</feature>
<evidence type="ECO:0000256" key="7">
    <source>
        <dbReference type="ARBA" id="ARBA00022801"/>
    </source>
</evidence>
<evidence type="ECO:0000313" key="13">
    <source>
        <dbReference type="EMBL" id="AXI02353.1"/>
    </source>
</evidence>
<evidence type="ECO:0000256" key="10">
    <source>
        <dbReference type="PROSITE-ProRule" id="PRU10072"/>
    </source>
</evidence>
<organism evidence="13 14">
    <name type="scientific">Aquirhabdus parva</name>
    <dbReference type="NCBI Taxonomy" id="2283318"/>
    <lineage>
        <taxon>Bacteria</taxon>
        <taxon>Pseudomonadati</taxon>
        <taxon>Pseudomonadota</taxon>
        <taxon>Gammaproteobacteria</taxon>
        <taxon>Moraxellales</taxon>
        <taxon>Moraxellaceae</taxon>
        <taxon>Aquirhabdus</taxon>
    </lineage>
</organism>
<dbReference type="SMART" id="SM00986">
    <property type="entry name" value="UDG"/>
    <property type="match status" value="1"/>
</dbReference>
<keyword evidence="7 9" id="KW-0378">Hydrolase</keyword>
<reference evidence="13 14" key="1">
    <citation type="submission" date="2018-07" db="EMBL/GenBank/DDBJ databases">
        <title>Genome sequencing of Moraxellaceae gen. HYN0046.</title>
        <authorList>
            <person name="Kim M."/>
            <person name="Yi H."/>
        </authorList>
    </citation>
    <scope>NUCLEOTIDE SEQUENCE [LARGE SCALE GENOMIC DNA]</scope>
    <source>
        <strain evidence="13 14">HYN0046</strain>
    </source>
</reference>
<evidence type="ECO:0000256" key="2">
    <source>
        <dbReference type="ARBA" id="ARBA00002631"/>
    </source>
</evidence>
<dbReference type="GO" id="GO:0004844">
    <property type="term" value="F:uracil DNA N-glycosylase activity"/>
    <property type="evidence" value="ECO:0007669"/>
    <property type="project" value="UniProtKB-UniRule"/>
</dbReference>
<sequence>MSEIVDTEKAAILARVQLESGWKNALADALTSESMGSLRQFLTEQKKKELVVFPPNNLIFNAFNTTPFDQVKVVILGQDPYHGARQANGLAFSVQRSIPIPPSLRNIMHELSTDLGIKPAGHGDLTSWAEQGVLLLNSVMTVVEGQPTSHQGRGWEEFTDHVIDVVNEQTNNTVFILWGAYAQKKGQFIDRERHLVLTAVHPSPLAANRGGFFGLKPFSKTNQYLVQHGKSPINWQLN</sequence>
<dbReference type="CDD" id="cd10027">
    <property type="entry name" value="UDG-F1-like"/>
    <property type="match status" value="1"/>
</dbReference>
<dbReference type="Proteomes" id="UP000253940">
    <property type="component" value="Chromosome"/>
</dbReference>
<evidence type="ECO:0000313" key="14">
    <source>
        <dbReference type="Proteomes" id="UP000253940"/>
    </source>
</evidence>
<dbReference type="InterPro" id="IPR002043">
    <property type="entry name" value="UDG_fam1"/>
</dbReference>
<accession>A0A345P4Z4</accession>
<dbReference type="GO" id="GO:0097510">
    <property type="term" value="P:base-excision repair, AP site formation via deaminated base removal"/>
    <property type="evidence" value="ECO:0007669"/>
    <property type="project" value="TreeGrafter"/>
</dbReference>
<keyword evidence="9" id="KW-0963">Cytoplasm</keyword>
<dbReference type="GO" id="GO:0005737">
    <property type="term" value="C:cytoplasm"/>
    <property type="evidence" value="ECO:0007669"/>
    <property type="project" value="UniProtKB-SubCell"/>
</dbReference>
<dbReference type="FunFam" id="3.40.470.10:FF:000001">
    <property type="entry name" value="Uracil-DNA glycosylase"/>
    <property type="match status" value="1"/>
</dbReference>
<evidence type="ECO:0000256" key="1">
    <source>
        <dbReference type="ARBA" id="ARBA00001400"/>
    </source>
</evidence>
<comment type="catalytic activity">
    <reaction evidence="1 9 11">
        <text>Hydrolyzes single-stranded DNA or mismatched double-stranded DNA and polynucleotides, releasing free uracil.</text>
        <dbReference type="EC" id="3.2.2.27"/>
    </reaction>
</comment>
<dbReference type="NCBIfam" id="NF003592">
    <property type="entry name" value="PRK05254.1-5"/>
    <property type="match status" value="1"/>
</dbReference>
<dbReference type="InterPro" id="IPR018085">
    <property type="entry name" value="Ura-DNA_Glyclase_AS"/>
</dbReference>
<comment type="subcellular location">
    <subcellularLocation>
        <location evidence="9">Cytoplasm</location>
    </subcellularLocation>
</comment>
<dbReference type="SUPFAM" id="SSF52141">
    <property type="entry name" value="Uracil-DNA glycosylase-like"/>
    <property type="match status" value="1"/>
</dbReference>
<proteinExistence type="inferred from homology"/>
<dbReference type="KEGG" id="mbah:HYN46_05585"/>
<evidence type="ECO:0000256" key="9">
    <source>
        <dbReference type="HAMAP-Rule" id="MF_00148"/>
    </source>
</evidence>
<dbReference type="NCBIfam" id="NF003588">
    <property type="entry name" value="PRK05254.1-1"/>
    <property type="match status" value="1"/>
</dbReference>
<dbReference type="InterPro" id="IPR005122">
    <property type="entry name" value="Uracil-DNA_glycosylase-like"/>
</dbReference>
<name>A0A345P4Z4_9GAMM</name>
<keyword evidence="8 9" id="KW-0234">DNA repair</keyword>
<dbReference type="NCBIfam" id="NF003591">
    <property type="entry name" value="PRK05254.1-4"/>
    <property type="match status" value="1"/>
</dbReference>
<comment type="similarity">
    <text evidence="3 9 11">Belongs to the uracil-DNA glycosylase (UDG) superfamily. UNG family.</text>
</comment>
<evidence type="ECO:0000256" key="11">
    <source>
        <dbReference type="RuleBase" id="RU003780"/>
    </source>
</evidence>
<evidence type="ECO:0000259" key="12">
    <source>
        <dbReference type="SMART" id="SM00986"/>
    </source>
</evidence>
<dbReference type="Gene3D" id="3.40.470.10">
    <property type="entry name" value="Uracil-DNA glycosylase-like domain"/>
    <property type="match status" value="1"/>
</dbReference>
<dbReference type="PROSITE" id="PS00130">
    <property type="entry name" value="U_DNA_GLYCOSYLASE"/>
    <property type="match status" value="1"/>
</dbReference>
<keyword evidence="13" id="KW-0326">Glycosidase</keyword>
<evidence type="ECO:0000256" key="6">
    <source>
        <dbReference type="ARBA" id="ARBA00022763"/>
    </source>
</evidence>
<evidence type="ECO:0000256" key="8">
    <source>
        <dbReference type="ARBA" id="ARBA00023204"/>
    </source>
</evidence>
<dbReference type="NCBIfam" id="NF003589">
    <property type="entry name" value="PRK05254.1-2"/>
    <property type="match status" value="1"/>
</dbReference>
<dbReference type="Pfam" id="PF03167">
    <property type="entry name" value="UDG"/>
    <property type="match status" value="1"/>
</dbReference>
<dbReference type="OrthoDB" id="9804372at2"/>
<dbReference type="AlphaFoldDB" id="A0A345P4Z4"/>
<protein>
    <recommendedName>
        <fullName evidence="5 9">Uracil-DNA glycosylase</fullName>
        <shortName evidence="9">UDG</shortName>
        <ecNumber evidence="4 9">3.2.2.27</ecNumber>
    </recommendedName>
</protein>
<dbReference type="RefSeq" id="WP_114898463.1">
    <property type="nucleotide sequence ID" value="NZ_CP031222.1"/>
</dbReference>
<keyword evidence="6 9" id="KW-0227">DNA damage</keyword>
<comment type="function">
    <text evidence="2 9 11">Excises uracil residues from the DNA which can arise as a result of misincorporation of dUMP residues by DNA polymerase or due to deamination of cytosine.</text>
</comment>
<dbReference type="EC" id="3.2.2.27" evidence="4 9"/>
<dbReference type="NCBIfam" id="TIGR00628">
    <property type="entry name" value="ung"/>
    <property type="match status" value="1"/>
</dbReference>
<dbReference type="SMART" id="SM00987">
    <property type="entry name" value="UreE_C"/>
    <property type="match status" value="1"/>
</dbReference>